<protein>
    <recommendedName>
        <fullName evidence="2">Ribosome-binding factor A</fullName>
    </recommendedName>
</protein>
<dbReference type="NCBIfam" id="TIGR00082">
    <property type="entry name" value="rbfA"/>
    <property type="match status" value="1"/>
</dbReference>
<evidence type="ECO:0000313" key="5">
    <source>
        <dbReference type="Proteomes" id="UP000247689"/>
    </source>
</evidence>
<keyword evidence="1 2" id="KW-0690">Ribosome biogenesis</keyword>
<keyword evidence="5" id="KW-1185">Reference proteome</keyword>
<dbReference type="Gene3D" id="3.30.300.20">
    <property type="match status" value="1"/>
</dbReference>
<comment type="caution">
    <text evidence="4">The sequence shown here is derived from an EMBL/GenBank/DDBJ whole genome shotgun (WGS) entry which is preliminary data.</text>
</comment>
<dbReference type="GO" id="GO:0030490">
    <property type="term" value="P:maturation of SSU-rRNA"/>
    <property type="evidence" value="ECO:0007669"/>
    <property type="project" value="UniProtKB-UniRule"/>
</dbReference>
<dbReference type="PROSITE" id="PS01319">
    <property type="entry name" value="RBFA"/>
    <property type="match status" value="1"/>
</dbReference>
<accession>A0A318D6R2</accession>
<comment type="subunit">
    <text evidence="2">Monomer. Binds 30S ribosomal subunits, but not 50S ribosomal subunits or 70S ribosomes.</text>
</comment>
<reference evidence="4 5" key="1">
    <citation type="submission" date="2018-05" db="EMBL/GenBank/DDBJ databases">
        <title>Kangiella spongicola genome sequence.</title>
        <authorList>
            <person name="Maclea K.S."/>
            <person name="Goen A.E."/>
            <person name="Kelley C."/>
            <person name="Underriner A."/>
            <person name="Silverwood T."/>
            <person name="Trachtenberg A.M."/>
        </authorList>
    </citation>
    <scope>NUCLEOTIDE SEQUENCE [LARGE SCALE GENOMIC DNA]</scope>
    <source>
        <strain evidence="4 5">ATCC BAA-2076</strain>
    </source>
</reference>
<evidence type="ECO:0000256" key="2">
    <source>
        <dbReference type="HAMAP-Rule" id="MF_00003"/>
    </source>
</evidence>
<dbReference type="InterPro" id="IPR015946">
    <property type="entry name" value="KH_dom-like_a/b"/>
</dbReference>
<dbReference type="PANTHER" id="PTHR33515:SF1">
    <property type="entry name" value="RIBOSOME-BINDING FACTOR A, CHLOROPLASTIC-RELATED"/>
    <property type="match status" value="1"/>
</dbReference>
<dbReference type="AlphaFoldDB" id="A0A318D6R2"/>
<dbReference type="HAMAP" id="MF_00003">
    <property type="entry name" value="RbfA"/>
    <property type="match status" value="1"/>
</dbReference>
<dbReference type="Proteomes" id="UP000247689">
    <property type="component" value="Unassembled WGS sequence"/>
</dbReference>
<name>A0A318D6R2_9GAMM</name>
<keyword evidence="2" id="KW-0963">Cytoplasm</keyword>
<sequence>MSQARANRVADQIQRELALVFQREMKDPRLGLATVSAVEVTSDLQNAKVFVTFLGKDEPEEIEEALEVVRGAAGFLRSQLAKEMRMRSVPSLRFFFDKSIQEGQRMSSLIEKAVSEDQQKSANKQQSDKDDHS</sequence>
<organism evidence="4 5">
    <name type="scientific">Kangiella spongicola</name>
    <dbReference type="NCBI Taxonomy" id="796379"/>
    <lineage>
        <taxon>Bacteria</taxon>
        <taxon>Pseudomonadati</taxon>
        <taxon>Pseudomonadota</taxon>
        <taxon>Gammaproteobacteria</taxon>
        <taxon>Kangiellales</taxon>
        <taxon>Kangiellaceae</taxon>
        <taxon>Kangiella</taxon>
    </lineage>
</organism>
<dbReference type="InterPro" id="IPR023799">
    <property type="entry name" value="RbfA_dom_sf"/>
</dbReference>
<dbReference type="RefSeq" id="WP_110200579.1">
    <property type="nucleotide sequence ID" value="NZ_QICH01000001.1"/>
</dbReference>
<comment type="similarity">
    <text evidence="2">Belongs to the RbfA family.</text>
</comment>
<dbReference type="OrthoDB" id="307788at2"/>
<feature type="region of interest" description="Disordered" evidence="3">
    <location>
        <begin position="107"/>
        <end position="133"/>
    </location>
</feature>
<comment type="subcellular location">
    <subcellularLocation>
        <location evidence="2">Cytoplasm</location>
    </subcellularLocation>
</comment>
<evidence type="ECO:0000256" key="3">
    <source>
        <dbReference type="SAM" id="MobiDB-lite"/>
    </source>
</evidence>
<dbReference type="InterPro" id="IPR000238">
    <property type="entry name" value="RbfA"/>
</dbReference>
<proteinExistence type="inferred from homology"/>
<comment type="function">
    <text evidence="2">One of several proteins that assist in the late maturation steps of the functional core of the 30S ribosomal subunit. Associates with free 30S ribosomal subunits (but not with 30S subunits that are part of 70S ribosomes or polysomes). Required for efficient processing of 16S rRNA. May interact with the 5'-terminal helix region of 16S rRNA.</text>
</comment>
<dbReference type="EMBL" id="QICH01000001">
    <property type="protein sequence ID" value="PXF64531.1"/>
    <property type="molecule type" value="Genomic_DNA"/>
</dbReference>
<dbReference type="SUPFAM" id="SSF89919">
    <property type="entry name" value="Ribosome-binding factor A, RbfA"/>
    <property type="match status" value="1"/>
</dbReference>
<evidence type="ECO:0000313" key="4">
    <source>
        <dbReference type="EMBL" id="PXF64531.1"/>
    </source>
</evidence>
<evidence type="ECO:0000256" key="1">
    <source>
        <dbReference type="ARBA" id="ARBA00022517"/>
    </source>
</evidence>
<gene>
    <name evidence="2" type="primary">rbfA</name>
    <name evidence="4" type="ORF">DL796_05170</name>
</gene>
<dbReference type="GO" id="GO:0005829">
    <property type="term" value="C:cytosol"/>
    <property type="evidence" value="ECO:0007669"/>
    <property type="project" value="TreeGrafter"/>
</dbReference>
<dbReference type="Pfam" id="PF02033">
    <property type="entry name" value="RBFA"/>
    <property type="match status" value="1"/>
</dbReference>
<dbReference type="InterPro" id="IPR020053">
    <property type="entry name" value="Ribosome-bd_factorA_CS"/>
</dbReference>
<dbReference type="PANTHER" id="PTHR33515">
    <property type="entry name" value="RIBOSOME-BINDING FACTOR A, CHLOROPLASTIC-RELATED"/>
    <property type="match status" value="1"/>
</dbReference>
<dbReference type="GO" id="GO:0043024">
    <property type="term" value="F:ribosomal small subunit binding"/>
    <property type="evidence" value="ECO:0007669"/>
    <property type="project" value="TreeGrafter"/>
</dbReference>